<dbReference type="SMART" id="SM00239">
    <property type="entry name" value="C2"/>
    <property type="match status" value="1"/>
</dbReference>
<evidence type="ECO:0000259" key="5">
    <source>
        <dbReference type="PROSITE" id="PS50004"/>
    </source>
</evidence>
<dbReference type="STRING" id="905079.L1I3K4"/>
<dbReference type="PaxDb" id="55529-EKX30798"/>
<dbReference type="Gene3D" id="2.60.40.150">
    <property type="entry name" value="C2 domain"/>
    <property type="match status" value="1"/>
</dbReference>
<evidence type="ECO:0000256" key="3">
    <source>
        <dbReference type="ARBA" id="ARBA00022963"/>
    </source>
</evidence>
<dbReference type="InterPro" id="IPR000008">
    <property type="entry name" value="C2_dom"/>
</dbReference>
<protein>
    <recommendedName>
        <fullName evidence="1">phosphoinositide phospholipase C</fullName>
        <ecNumber evidence="1">3.1.4.11</ecNumber>
    </recommendedName>
</protein>
<accession>L1I3K4</accession>
<dbReference type="InterPro" id="IPR001192">
    <property type="entry name" value="PI-PLC_fam"/>
</dbReference>
<keyword evidence="3" id="KW-0442">Lipid degradation</keyword>
<feature type="domain" description="C2" evidence="5">
    <location>
        <begin position="1"/>
        <end position="109"/>
    </location>
</feature>
<dbReference type="KEGG" id="gtt:GUITHDRAFT_149668"/>
<evidence type="ECO:0000313" key="6">
    <source>
        <dbReference type="EMBL" id="EKX30798.1"/>
    </source>
</evidence>
<evidence type="ECO:0000256" key="2">
    <source>
        <dbReference type="ARBA" id="ARBA00022801"/>
    </source>
</evidence>
<proteinExistence type="predicted"/>
<dbReference type="InterPro" id="IPR035892">
    <property type="entry name" value="C2_domain_sf"/>
</dbReference>
<dbReference type="PROSITE" id="PS50004">
    <property type="entry name" value="C2"/>
    <property type="match status" value="1"/>
</dbReference>
<evidence type="ECO:0000256" key="1">
    <source>
        <dbReference type="ARBA" id="ARBA00012368"/>
    </source>
</evidence>
<dbReference type="GO" id="GO:0004435">
    <property type="term" value="F:phosphatidylinositol-4,5-bisphosphate phospholipase C activity"/>
    <property type="evidence" value="ECO:0007669"/>
    <property type="project" value="UniProtKB-EC"/>
</dbReference>
<dbReference type="PANTHER" id="PTHR10336:SF36">
    <property type="entry name" value="1-PHOSPHATIDYLINOSITOL 4,5-BISPHOSPHATE PHOSPHODIESTERASE BETA-4"/>
    <property type="match status" value="1"/>
</dbReference>
<keyword evidence="2" id="KW-0378">Hydrolase</keyword>
<dbReference type="HOGENOM" id="CLU_1954489_0_0_1"/>
<dbReference type="OrthoDB" id="269822at2759"/>
<dbReference type="GO" id="GO:0048015">
    <property type="term" value="P:phosphatidylinositol-mediated signaling"/>
    <property type="evidence" value="ECO:0007669"/>
    <property type="project" value="TreeGrafter"/>
</dbReference>
<feature type="non-terminal residue" evidence="6">
    <location>
        <position position="129"/>
    </location>
</feature>
<dbReference type="CDD" id="cd00275">
    <property type="entry name" value="C2_PLC_like"/>
    <property type="match status" value="1"/>
</dbReference>
<dbReference type="EMBL" id="JH993545">
    <property type="protein sequence ID" value="EKX30798.1"/>
    <property type="molecule type" value="Genomic_DNA"/>
</dbReference>
<evidence type="ECO:0000256" key="4">
    <source>
        <dbReference type="ARBA" id="ARBA00023098"/>
    </source>
</evidence>
<dbReference type="Pfam" id="PF00168">
    <property type="entry name" value="C2"/>
    <property type="match status" value="1"/>
</dbReference>
<dbReference type="eggNOG" id="KOG0169">
    <property type="taxonomic scope" value="Eukaryota"/>
</dbReference>
<gene>
    <name evidence="6" type="ORF">GUITHDRAFT_149668</name>
</gene>
<dbReference type="EC" id="3.1.4.11" evidence="1"/>
<organism evidence="6">
    <name type="scientific">Guillardia theta (strain CCMP2712)</name>
    <name type="common">Cryptophyte</name>
    <dbReference type="NCBI Taxonomy" id="905079"/>
    <lineage>
        <taxon>Eukaryota</taxon>
        <taxon>Cryptophyceae</taxon>
        <taxon>Pyrenomonadales</taxon>
        <taxon>Geminigeraceae</taxon>
        <taxon>Guillardia</taxon>
    </lineage>
</organism>
<dbReference type="GO" id="GO:0016042">
    <property type="term" value="P:lipid catabolic process"/>
    <property type="evidence" value="ECO:0007669"/>
    <property type="project" value="UniProtKB-KW"/>
</dbReference>
<dbReference type="RefSeq" id="XP_005817778.1">
    <property type="nucleotide sequence ID" value="XM_005817721.1"/>
</dbReference>
<reference evidence="6" key="1">
    <citation type="journal article" date="2012" name="Nature">
        <title>Algal genomes reveal evolutionary mosaicism and the fate of nucleomorphs.</title>
        <authorList>
            <consortium name="DOE Joint Genome Institute"/>
            <person name="Curtis B.A."/>
            <person name="Tanifuji G."/>
            <person name="Burki F."/>
            <person name="Gruber A."/>
            <person name="Irimia M."/>
            <person name="Maruyama S."/>
            <person name="Arias M.C."/>
            <person name="Ball S.G."/>
            <person name="Gile G.H."/>
            <person name="Hirakawa Y."/>
            <person name="Hopkins J.F."/>
            <person name="Kuo A."/>
            <person name="Rensing S.A."/>
            <person name="Schmutz J."/>
            <person name="Symeonidi A."/>
            <person name="Elias M."/>
            <person name="Eveleigh R.J."/>
            <person name="Herman E.K."/>
            <person name="Klute M.J."/>
            <person name="Nakayama T."/>
            <person name="Obornik M."/>
            <person name="Reyes-Prieto A."/>
            <person name="Armbrust E.V."/>
            <person name="Aves S.J."/>
            <person name="Beiko R.G."/>
            <person name="Coutinho P."/>
            <person name="Dacks J.B."/>
            <person name="Durnford D.G."/>
            <person name="Fast N.M."/>
            <person name="Green B.R."/>
            <person name="Grisdale C.J."/>
            <person name="Hempel F."/>
            <person name="Henrissat B."/>
            <person name="Hoppner M.P."/>
            <person name="Ishida K."/>
            <person name="Kim E."/>
            <person name="Koreny L."/>
            <person name="Kroth P.G."/>
            <person name="Liu Y."/>
            <person name="Malik S.B."/>
            <person name="Maier U.G."/>
            <person name="McRose D."/>
            <person name="Mock T."/>
            <person name="Neilson J.A."/>
            <person name="Onodera N.T."/>
            <person name="Poole A.M."/>
            <person name="Pritham E.J."/>
            <person name="Richards T.A."/>
            <person name="Rocap G."/>
            <person name="Roy S.W."/>
            <person name="Sarai C."/>
            <person name="Schaack S."/>
            <person name="Shirato S."/>
            <person name="Slamovits C.H."/>
            <person name="Spencer D.F."/>
            <person name="Suzuki S."/>
            <person name="Worden A.Z."/>
            <person name="Zauner S."/>
            <person name="Barry K."/>
            <person name="Bell C."/>
            <person name="Bharti A.K."/>
            <person name="Crow J.A."/>
            <person name="Grimwood J."/>
            <person name="Kramer R."/>
            <person name="Lindquist E."/>
            <person name="Lucas S."/>
            <person name="Salamov A."/>
            <person name="McFadden G.I."/>
            <person name="Lane C.E."/>
            <person name="Keeling P.J."/>
            <person name="Gray M.W."/>
            <person name="Grigoriev I.V."/>
            <person name="Archibald J.M."/>
        </authorList>
    </citation>
    <scope>NUCLEOTIDE SEQUENCE</scope>
    <source>
        <strain evidence="6">CCMP2712</strain>
    </source>
</reference>
<dbReference type="SUPFAM" id="SSF49562">
    <property type="entry name" value="C2 domain (Calcium/lipid-binding domain, CaLB)"/>
    <property type="match status" value="1"/>
</dbReference>
<sequence>PPVCVLSCQRLPNNEASSDILDPYVQVELSGAPGDSQVKRTVTIQDNGFNPVFGGGRGEAFEFEIQEREVAMLKILVMDEDISTFTVVGQCCIPVTCIRPGYRHVTLYDTHNGTLHYSGVLCKFSIENI</sequence>
<dbReference type="PANTHER" id="PTHR10336">
    <property type="entry name" value="PHOSPHOINOSITIDE-SPECIFIC PHOSPHOLIPASE C FAMILY PROTEIN"/>
    <property type="match status" value="1"/>
</dbReference>
<dbReference type="GO" id="GO:0051209">
    <property type="term" value="P:release of sequestered calcium ion into cytosol"/>
    <property type="evidence" value="ECO:0007669"/>
    <property type="project" value="TreeGrafter"/>
</dbReference>
<keyword evidence="4" id="KW-0443">Lipid metabolism</keyword>
<dbReference type="AlphaFoldDB" id="L1I3K4"/>
<dbReference type="GeneID" id="17287518"/>
<name>L1I3K4_GUITC</name>